<organism evidence="2">
    <name type="scientific">Tanacetum cinerariifolium</name>
    <name type="common">Dalmatian daisy</name>
    <name type="synonym">Chrysanthemum cinerariifolium</name>
    <dbReference type="NCBI Taxonomy" id="118510"/>
    <lineage>
        <taxon>Eukaryota</taxon>
        <taxon>Viridiplantae</taxon>
        <taxon>Streptophyta</taxon>
        <taxon>Embryophyta</taxon>
        <taxon>Tracheophyta</taxon>
        <taxon>Spermatophyta</taxon>
        <taxon>Magnoliopsida</taxon>
        <taxon>eudicotyledons</taxon>
        <taxon>Gunneridae</taxon>
        <taxon>Pentapetalae</taxon>
        <taxon>asterids</taxon>
        <taxon>campanulids</taxon>
        <taxon>Asterales</taxon>
        <taxon>Asteraceae</taxon>
        <taxon>Asteroideae</taxon>
        <taxon>Anthemideae</taxon>
        <taxon>Anthemidinae</taxon>
        <taxon>Tanacetum</taxon>
    </lineage>
</organism>
<protein>
    <submittedName>
        <fullName evidence="2">RNA-directed DNA polymerase, eukaryota, reverse transcriptase zinc-binding domain protein</fullName>
    </submittedName>
</protein>
<sequence length="170" mass="19126">KACCDVIQEKALADCSLGLHHLWNSWIPRKVNICIWRASINRLATRSNLVIRGIDIPSTLCPFCELVEESVDIVLSLALVLYQSGERFGVGGNLIPRPCFPRSPLLTLLWGVLEYVVTVCLIKLPMEFFSALFGLLRSGVTRWLWPLWIRWLKLKVKTSSPLSSACPSFG</sequence>
<keyword evidence="2" id="KW-0548">Nucleotidyltransferase</keyword>
<dbReference type="AlphaFoldDB" id="A0A699S0R1"/>
<accession>A0A699S0R1</accession>
<proteinExistence type="predicted"/>
<dbReference type="GO" id="GO:0003964">
    <property type="term" value="F:RNA-directed DNA polymerase activity"/>
    <property type="evidence" value="ECO:0007669"/>
    <property type="project" value="UniProtKB-KW"/>
</dbReference>
<keyword evidence="2" id="KW-0695">RNA-directed DNA polymerase</keyword>
<reference evidence="2" key="1">
    <citation type="journal article" date="2019" name="Sci. Rep.">
        <title>Draft genome of Tanacetum cinerariifolium, the natural source of mosquito coil.</title>
        <authorList>
            <person name="Yamashiro T."/>
            <person name="Shiraishi A."/>
            <person name="Satake H."/>
            <person name="Nakayama K."/>
        </authorList>
    </citation>
    <scope>NUCLEOTIDE SEQUENCE</scope>
</reference>
<dbReference type="EMBL" id="BKCJ011129118">
    <property type="protein sequence ID" value="GFC90965.1"/>
    <property type="molecule type" value="Genomic_DNA"/>
</dbReference>
<evidence type="ECO:0000313" key="2">
    <source>
        <dbReference type="EMBL" id="GFC90965.1"/>
    </source>
</evidence>
<feature type="domain" description="Reverse transcriptase zinc-binding" evidence="1">
    <location>
        <begin position="20"/>
        <end position="72"/>
    </location>
</feature>
<gene>
    <name evidence="2" type="ORF">Tci_862935</name>
</gene>
<dbReference type="InterPro" id="IPR026960">
    <property type="entry name" value="RVT-Znf"/>
</dbReference>
<feature type="non-terminal residue" evidence="2">
    <location>
        <position position="1"/>
    </location>
</feature>
<evidence type="ECO:0000259" key="1">
    <source>
        <dbReference type="Pfam" id="PF13966"/>
    </source>
</evidence>
<dbReference type="Pfam" id="PF13966">
    <property type="entry name" value="zf-RVT"/>
    <property type="match status" value="1"/>
</dbReference>
<comment type="caution">
    <text evidence="2">The sequence shown here is derived from an EMBL/GenBank/DDBJ whole genome shotgun (WGS) entry which is preliminary data.</text>
</comment>
<keyword evidence="2" id="KW-0808">Transferase</keyword>
<name>A0A699S0R1_TANCI</name>